<proteinExistence type="inferred from homology"/>
<keyword evidence="5 6" id="KW-0472">Membrane</keyword>
<evidence type="ECO:0000256" key="1">
    <source>
        <dbReference type="ARBA" id="ARBA00004370"/>
    </source>
</evidence>
<feature type="non-terminal residue" evidence="7">
    <location>
        <position position="1"/>
    </location>
</feature>
<evidence type="ECO:0000256" key="6">
    <source>
        <dbReference type="SAM" id="Phobius"/>
    </source>
</evidence>
<comment type="subcellular location">
    <subcellularLocation>
        <location evidence="1">Membrane</location>
    </subcellularLocation>
</comment>
<dbReference type="InterPro" id="IPR000612">
    <property type="entry name" value="PMP3"/>
</dbReference>
<comment type="caution">
    <text evidence="7">The sequence shown here is derived from an EMBL/GenBank/DDBJ whole genome shotgun (WGS) entry which is preliminary data.</text>
</comment>
<dbReference type="AlphaFoldDB" id="A0A9N9C5X2"/>
<feature type="transmembrane region" description="Helical" evidence="6">
    <location>
        <begin position="172"/>
        <end position="193"/>
    </location>
</feature>
<protein>
    <submittedName>
        <fullName evidence="7">17036_t:CDS:1</fullName>
    </submittedName>
</protein>
<evidence type="ECO:0000313" key="8">
    <source>
        <dbReference type="Proteomes" id="UP000789342"/>
    </source>
</evidence>
<feature type="transmembrane region" description="Helical" evidence="6">
    <location>
        <begin position="138"/>
        <end position="160"/>
    </location>
</feature>
<dbReference type="GO" id="GO:0016020">
    <property type="term" value="C:membrane"/>
    <property type="evidence" value="ECO:0007669"/>
    <property type="project" value="UniProtKB-SubCell"/>
</dbReference>
<accession>A0A9N9C5X2</accession>
<keyword evidence="4 6" id="KW-1133">Transmembrane helix</keyword>
<dbReference type="EMBL" id="CAJVPV010005309">
    <property type="protein sequence ID" value="CAG8588844.1"/>
    <property type="molecule type" value="Genomic_DNA"/>
</dbReference>
<keyword evidence="3 6" id="KW-0812">Transmembrane</keyword>
<keyword evidence="8" id="KW-1185">Reference proteome</keyword>
<feature type="transmembrane region" description="Helical" evidence="6">
    <location>
        <begin position="109"/>
        <end position="132"/>
    </location>
</feature>
<evidence type="ECO:0000256" key="5">
    <source>
        <dbReference type="ARBA" id="ARBA00023136"/>
    </source>
</evidence>
<evidence type="ECO:0000256" key="3">
    <source>
        <dbReference type="ARBA" id="ARBA00022692"/>
    </source>
</evidence>
<gene>
    <name evidence="7" type="ORF">AMORRO_LOCUS7253</name>
</gene>
<evidence type="ECO:0000256" key="4">
    <source>
        <dbReference type="ARBA" id="ARBA00022989"/>
    </source>
</evidence>
<organism evidence="7 8">
    <name type="scientific">Acaulospora morrowiae</name>
    <dbReference type="NCBI Taxonomy" id="94023"/>
    <lineage>
        <taxon>Eukaryota</taxon>
        <taxon>Fungi</taxon>
        <taxon>Fungi incertae sedis</taxon>
        <taxon>Mucoromycota</taxon>
        <taxon>Glomeromycotina</taxon>
        <taxon>Glomeromycetes</taxon>
        <taxon>Diversisporales</taxon>
        <taxon>Acaulosporaceae</taxon>
        <taxon>Acaulospora</taxon>
    </lineage>
</organism>
<evidence type="ECO:0000256" key="2">
    <source>
        <dbReference type="ARBA" id="ARBA00009530"/>
    </source>
</evidence>
<dbReference type="Proteomes" id="UP000789342">
    <property type="component" value="Unassembled WGS sequence"/>
</dbReference>
<comment type="similarity">
    <text evidence="2">Belongs to the UPF0057 (PMP3) family.</text>
</comment>
<evidence type="ECO:0000313" key="7">
    <source>
        <dbReference type="EMBL" id="CAG8588844.1"/>
    </source>
</evidence>
<sequence>VTLNTPQNVQTGSTITISWNLTGTQDSNAELGIINVDTSASTTINASVDLSQRRETWVVTVDPGKYKCYIKNDDTMNTVYSDVFTIEYASLDDSNNSSSSSNTGTNIELVLAVLAFSLIGVTIILFAVFGMYKAKKEPHIFLIVYILAFVLPPLAVYISLNHRNRGKWVKVGLNSIGCLAYVPGVLHALYWVFMTFTVEETNETGN</sequence>
<name>A0A9N9C5X2_9GLOM</name>
<dbReference type="OrthoDB" id="2802411at2759"/>
<dbReference type="Pfam" id="PF01679">
    <property type="entry name" value="Pmp3"/>
    <property type="match status" value="1"/>
</dbReference>
<reference evidence="7" key="1">
    <citation type="submission" date="2021-06" db="EMBL/GenBank/DDBJ databases">
        <authorList>
            <person name="Kallberg Y."/>
            <person name="Tangrot J."/>
            <person name="Rosling A."/>
        </authorList>
    </citation>
    <scope>NUCLEOTIDE SEQUENCE</scope>
    <source>
        <strain evidence="7">CL551</strain>
    </source>
</reference>